<dbReference type="EMBL" id="BAABLX010000016">
    <property type="protein sequence ID" value="GAA4943188.1"/>
    <property type="molecule type" value="Genomic_DNA"/>
</dbReference>
<dbReference type="AlphaFoldDB" id="A0AAV3U2B8"/>
<dbReference type="Proteomes" id="UP001409585">
    <property type="component" value="Unassembled WGS sequence"/>
</dbReference>
<accession>A0AAV3U2B8</accession>
<gene>
    <name evidence="1" type="ORF">GCM10025791_22390</name>
</gene>
<reference evidence="2" key="1">
    <citation type="journal article" date="2019" name="Int. J. Syst. Evol. Microbiol.">
        <title>The Global Catalogue of Microorganisms (GCM) 10K type strain sequencing project: providing services to taxonomists for standard genome sequencing and annotation.</title>
        <authorList>
            <consortium name="The Broad Institute Genomics Platform"/>
            <consortium name="The Broad Institute Genome Sequencing Center for Infectious Disease"/>
            <person name="Wu L."/>
            <person name="Ma J."/>
        </authorList>
    </citation>
    <scope>NUCLEOTIDE SEQUENCE [LARGE SCALE GENOMIC DNA]</scope>
    <source>
        <strain evidence="2">JCM 19134</strain>
    </source>
</reference>
<evidence type="ECO:0000313" key="1">
    <source>
        <dbReference type="EMBL" id="GAA4943188.1"/>
    </source>
</evidence>
<proteinExistence type="predicted"/>
<protein>
    <submittedName>
        <fullName evidence="1">Uncharacterized protein</fullName>
    </submittedName>
</protein>
<sequence>MAKMIKAEDYIGEYVKGVTLETCRDPHKSRPRVKAVDHFVDDIRVEFPRKLRELFPIGTQYMATVKVCQKHSADGKPSGKPYLSASDIGLIPESVPDQGLIAQVKAGSVSGLAYEYHFESTF</sequence>
<comment type="caution">
    <text evidence="1">The sequence shown here is derived from an EMBL/GenBank/DDBJ whole genome shotgun (WGS) entry which is preliminary data.</text>
</comment>
<keyword evidence="2" id="KW-1185">Reference proteome</keyword>
<name>A0AAV3U2B8_9ALTE</name>
<evidence type="ECO:0000313" key="2">
    <source>
        <dbReference type="Proteomes" id="UP001409585"/>
    </source>
</evidence>
<organism evidence="1 2">
    <name type="scientific">Halioxenophilus aromaticivorans</name>
    <dbReference type="NCBI Taxonomy" id="1306992"/>
    <lineage>
        <taxon>Bacteria</taxon>
        <taxon>Pseudomonadati</taxon>
        <taxon>Pseudomonadota</taxon>
        <taxon>Gammaproteobacteria</taxon>
        <taxon>Alteromonadales</taxon>
        <taxon>Alteromonadaceae</taxon>
        <taxon>Halioxenophilus</taxon>
    </lineage>
</organism>
<dbReference type="RefSeq" id="WP_345421710.1">
    <property type="nucleotide sequence ID" value="NZ_AP031496.1"/>
</dbReference>